<accession>A0ACB7IYA3</accession>
<proteinExistence type="predicted"/>
<keyword evidence="2" id="KW-1185">Reference proteome</keyword>
<evidence type="ECO:0000313" key="2">
    <source>
        <dbReference type="Proteomes" id="UP000824881"/>
    </source>
</evidence>
<evidence type="ECO:0000313" key="1">
    <source>
        <dbReference type="EMBL" id="KAG9223238.1"/>
    </source>
</evidence>
<protein>
    <submittedName>
        <fullName evidence="1">Uncharacterized protein</fullName>
    </submittedName>
</protein>
<dbReference type="Proteomes" id="UP000824881">
    <property type="component" value="Unassembled WGS sequence"/>
</dbReference>
<name>A0ACB7IYA3_PLECO</name>
<dbReference type="EMBL" id="WQMT02000005">
    <property type="protein sequence ID" value="KAG9223238.1"/>
    <property type="molecule type" value="Genomic_DNA"/>
</dbReference>
<gene>
    <name evidence="1" type="ORF">CCMSSC00406_0000073</name>
</gene>
<comment type="caution">
    <text evidence="1">The sequence shown here is derived from an EMBL/GenBank/DDBJ whole genome shotgun (WGS) entry which is preliminary data.</text>
</comment>
<reference evidence="1 2" key="1">
    <citation type="journal article" date="2021" name="Appl. Environ. Microbiol.">
        <title>Genetic linkage and physical mapping for an oyster mushroom Pleurotus cornucopiae and QTL analysis for the trait cap color.</title>
        <authorList>
            <person name="Zhang Y."/>
            <person name="Gao W."/>
            <person name="Sonnenberg A."/>
            <person name="Chen Q."/>
            <person name="Zhang J."/>
            <person name="Huang C."/>
        </authorList>
    </citation>
    <scope>NUCLEOTIDE SEQUENCE [LARGE SCALE GENOMIC DNA]</scope>
    <source>
        <strain evidence="1">CCMSSC00406</strain>
    </source>
</reference>
<sequence length="220" mass="24286">MPSASSLSGYKHVDAFGDEEEYEEYNEEVSYVTLDLGVIEPTLVPSSAEYRLIGLDTPTPFLQLSGTIFKGQHDLLLGTELLFMEEKDASGRALHHVGSTEQRIRFKEVQLQRKSTADDAQPEQTQEKGKGKEKASTSALPSFLSGSDHVDLVDRIAGSDVRLGDEPFEAADPDDGPKRARRTGKKKDSESEQVGRRRSTRKKPGEDQPAMDGNEEMDVS</sequence>
<organism evidence="1 2">
    <name type="scientific">Pleurotus cornucopiae</name>
    <name type="common">Cornucopia mushroom</name>
    <dbReference type="NCBI Taxonomy" id="5321"/>
    <lineage>
        <taxon>Eukaryota</taxon>
        <taxon>Fungi</taxon>
        <taxon>Dikarya</taxon>
        <taxon>Basidiomycota</taxon>
        <taxon>Agaricomycotina</taxon>
        <taxon>Agaricomycetes</taxon>
        <taxon>Agaricomycetidae</taxon>
        <taxon>Agaricales</taxon>
        <taxon>Pleurotineae</taxon>
        <taxon>Pleurotaceae</taxon>
        <taxon>Pleurotus</taxon>
    </lineage>
</organism>